<evidence type="ECO:0000313" key="2">
    <source>
        <dbReference type="EMBL" id="RXH42107.1"/>
    </source>
</evidence>
<accession>A0A4Q0SQR1</accession>
<reference evidence="2 3" key="1">
    <citation type="submission" date="2015-04" db="EMBL/GenBank/DDBJ databases">
        <title>Comparative genomics of rhizobia nodulating Arachis hypogaea in China.</title>
        <authorList>
            <person name="Li Y."/>
        </authorList>
    </citation>
    <scope>NUCLEOTIDE SEQUENCE [LARGE SCALE GENOMIC DNA]</scope>
    <source>
        <strain evidence="2 3">CCBAU 51787</strain>
    </source>
</reference>
<dbReference type="Proteomes" id="UP000290565">
    <property type="component" value="Unassembled WGS sequence"/>
</dbReference>
<protein>
    <submittedName>
        <fullName evidence="2">Uncharacterized protein</fullName>
    </submittedName>
</protein>
<name>A0A4Q0SQR1_9BRAD</name>
<proteinExistence type="predicted"/>
<feature type="region of interest" description="Disordered" evidence="1">
    <location>
        <begin position="107"/>
        <end position="131"/>
    </location>
</feature>
<evidence type="ECO:0000256" key="1">
    <source>
        <dbReference type="SAM" id="MobiDB-lite"/>
    </source>
</evidence>
<comment type="caution">
    <text evidence="2">The sequence shown here is derived from an EMBL/GenBank/DDBJ whole genome shotgun (WGS) entry which is preliminary data.</text>
</comment>
<evidence type="ECO:0000313" key="3">
    <source>
        <dbReference type="Proteomes" id="UP000290565"/>
    </source>
</evidence>
<dbReference type="EMBL" id="LBJM01000009">
    <property type="protein sequence ID" value="RXH42107.1"/>
    <property type="molecule type" value="Genomic_DNA"/>
</dbReference>
<gene>
    <name evidence="2" type="ORF">XH94_03485</name>
</gene>
<sequence length="131" mass="14121">MGTTLHIPPPGPQNFAVTIAHQREAGLHQADPSITQIVGLPGAIWDAFLAEQYFGDDAIACARAVRVERTDRSPQAVAPLFRQLMKSRTWRASIYRAPQPARCMCPSKSLSNGSSAAYDAPSTGGSLDQTR</sequence>
<dbReference type="AlphaFoldDB" id="A0A4Q0SQR1"/>
<organism evidence="2 3">
    <name type="scientific">Bradyrhizobium zhanjiangense</name>
    <dbReference type="NCBI Taxonomy" id="1325107"/>
    <lineage>
        <taxon>Bacteria</taxon>
        <taxon>Pseudomonadati</taxon>
        <taxon>Pseudomonadota</taxon>
        <taxon>Alphaproteobacteria</taxon>
        <taxon>Hyphomicrobiales</taxon>
        <taxon>Nitrobacteraceae</taxon>
        <taxon>Bradyrhizobium</taxon>
    </lineage>
</organism>